<evidence type="ECO:0000256" key="8">
    <source>
        <dbReference type="SAM" id="Phobius"/>
    </source>
</evidence>
<feature type="transmembrane region" description="Helical" evidence="8">
    <location>
        <begin position="106"/>
        <end position="125"/>
    </location>
</feature>
<feature type="domain" description="Amino acid permease/ SLC12A" evidence="9">
    <location>
        <begin position="81"/>
        <end position="542"/>
    </location>
</feature>
<keyword evidence="11" id="KW-1185">Reference proteome</keyword>
<organism evidence="10 11">
    <name type="scientific">Arxiozyma heterogenica</name>
    <dbReference type="NCBI Taxonomy" id="278026"/>
    <lineage>
        <taxon>Eukaryota</taxon>
        <taxon>Fungi</taxon>
        <taxon>Dikarya</taxon>
        <taxon>Ascomycota</taxon>
        <taxon>Saccharomycotina</taxon>
        <taxon>Saccharomycetes</taxon>
        <taxon>Saccharomycetales</taxon>
        <taxon>Saccharomycetaceae</taxon>
        <taxon>Arxiozyma</taxon>
    </lineage>
</organism>
<name>A0AAN7WQF8_9SACH</name>
<comment type="similarity">
    <text evidence="2">Belongs to the amino acid-polyamine-organocation (APC) superfamily. YAT (TC 2.A.3.10) family.</text>
</comment>
<dbReference type="FunFam" id="1.20.1740.10:FF:000006">
    <property type="entry name" value="General amino acid permease"/>
    <property type="match status" value="1"/>
</dbReference>
<comment type="caution">
    <text evidence="10">The sequence shown here is derived from an EMBL/GenBank/DDBJ whole genome shotgun (WGS) entry which is preliminary data.</text>
</comment>
<evidence type="ECO:0000313" key="11">
    <source>
        <dbReference type="Proteomes" id="UP001306508"/>
    </source>
</evidence>
<dbReference type="PANTHER" id="PTHR43341">
    <property type="entry name" value="AMINO ACID PERMEASE"/>
    <property type="match status" value="1"/>
</dbReference>
<keyword evidence="6 8" id="KW-1133">Transmembrane helix</keyword>
<accession>A0AAN7WQF8</accession>
<feature type="transmembrane region" description="Helical" evidence="8">
    <location>
        <begin position="411"/>
        <end position="428"/>
    </location>
</feature>
<protein>
    <recommendedName>
        <fullName evidence="9">Amino acid permease/ SLC12A domain-containing protein</fullName>
    </recommendedName>
</protein>
<feature type="transmembrane region" description="Helical" evidence="8">
    <location>
        <begin position="516"/>
        <end position="537"/>
    </location>
</feature>
<dbReference type="EMBL" id="JAWIZZ010000047">
    <property type="protein sequence ID" value="KAK5779602.1"/>
    <property type="molecule type" value="Genomic_DNA"/>
</dbReference>
<dbReference type="InterPro" id="IPR004840">
    <property type="entry name" value="Amino_acid_permease_CS"/>
</dbReference>
<feature type="transmembrane region" description="Helical" evidence="8">
    <location>
        <begin position="313"/>
        <end position="334"/>
    </location>
</feature>
<evidence type="ECO:0000256" key="6">
    <source>
        <dbReference type="ARBA" id="ARBA00022989"/>
    </source>
</evidence>
<dbReference type="GO" id="GO:0015171">
    <property type="term" value="F:amino acid transmembrane transporter activity"/>
    <property type="evidence" value="ECO:0007669"/>
    <property type="project" value="TreeGrafter"/>
</dbReference>
<gene>
    <name evidence="10" type="ORF">RI543_003494</name>
</gene>
<feature type="transmembrane region" description="Helical" evidence="8">
    <location>
        <begin position="82"/>
        <end position="100"/>
    </location>
</feature>
<feature type="transmembrane region" description="Helical" evidence="8">
    <location>
        <begin position="190"/>
        <end position="211"/>
    </location>
</feature>
<dbReference type="Gene3D" id="1.20.1740.10">
    <property type="entry name" value="Amino acid/polyamine transporter I"/>
    <property type="match status" value="1"/>
</dbReference>
<evidence type="ECO:0000313" key="10">
    <source>
        <dbReference type="EMBL" id="KAK5779602.1"/>
    </source>
</evidence>
<feature type="transmembrane region" description="Helical" evidence="8">
    <location>
        <begin position="482"/>
        <end position="504"/>
    </location>
</feature>
<sequence>MIIEKEITPMSPSSNDIRLRKKSIDYKDEKLKTAISYTSQHEEHELGVNRTYDDINDLESIEEELGVIKDVEVKRELKQRHIGMIALGGTIGTGLFIGLSTPLSQAGPVGALIAYLFMGTLVYSVTQSLGEMATFIPVTSSFTVFSQRFLSPSIGAANGYMYWFSWSVTFALELSVVGQVIQFWTTAVPLAAWISIFWVILTVGNMFPVKYYGEFEFWIACIKVIAITGFLIYCLCMVCGAGVTGPVGFRYWRHPGAMGPGIISKDVNEGRFLGWLSSLINAAFTYQGTELVGITAGEAANPRKSVPRAIRKVVFRILFFYIGSLFFVGLLVPYNDPKLSSKDSYIASSPFIIAIENSGTKILPDIFNAVIVSTIISAGNSNIYVGSRILYGLAKNKLAPRILSKTTKQGVPYLAVITTSVFGALAYMETTTGGANAFNWLLNITAVAGFFTWLFISISHIRFMQALKFRGISRDDLPFKAVLMPYLAYYAVFFMSIIIIIQGFTAFAPSFSGQDFAAAYVSVFLFIFLWIVFQLWFRCRLIHKIENVDIDTDRRDIEAVVWEDSEPKTFWDKFWAVVA</sequence>
<dbReference type="NCBIfam" id="TIGR00913">
    <property type="entry name" value="2A0310"/>
    <property type="match status" value="1"/>
</dbReference>
<keyword evidence="3" id="KW-0813">Transport</keyword>
<evidence type="ECO:0000256" key="5">
    <source>
        <dbReference type="ARBA" id="ARBA00022970"/>
    </source>
</evidence>
<proteinExistence type="inferred from homology"/>
<dbReference type="GO" id="GO:0016020">
    <property type="term" value="C:membrane"/>
    <property type="evidence" value="ECO:0007669"/>
    <property type="project" value="UniProtKB-SubCell"/>
</dbReference>
<evidence type="ECO:0000256" key="3">
    <source>
        <dbReference type="ARBA" id="ARBA00022448"/>
    </source>
</evidence>
<dbReference type="PROSITE" id="PS00218">
    <property type="entry name" value="AMINO_ACID_PERMEASE_1"/>
    <property type="match status" value="1"/>
</dbReference>
<evidence type="ECO:0000256" key="7">
    <source>
        <dbReference type="ARBA" id="ARBA00023136"/>
    </source>
</evidence>
<keyword evidence="4 8" id="KW-0812">Transmembrane</keyword>
<evidence type="ECO:0000256" key="4">
    <source>
        <dbReference type="ARBA" id="ARBA00022692"/>
    </source>
</evidence>
<dbReference type="AlphaFoldDB" id="A0AAN7WQF8"/>
<evidence type="ECO:0000256" key="2">
    <source>
        <dbReference type="ARBA" id="ARBA00006983"/>
    </source>
</evidence>
<feature type="transmembrane region" description="Helical" evidence="8">
    <location>
        <begin position="366"/>
        <end position="391"/>
    </location>
</feature>
<dbReference type="InterPro" id="IPR050524">
    <property type="entry name" value="APC_YAT"/>
</dbReference>
<dbReference type="Proteomes" id="UP001306508">
    <property type="component" value="Unassembled WGS sequence"/>
</dbReference>
<keyword evidence="5" id="KW-0029">Amino-acid transport</keyword>
<dbReference type="Pfam" id="PF00324">
    <property type="entry name" value="AA_permease"/>
    <property type="match status" value="1"/>
</dbReference>
<evidence type="ECO:0000256" key="1">
    <source>
        <dbReference type="ARBA" id="ARBA00004141"/>
    </source>
</evidence>
<dbReference type="InterPro" id="IPR004841">
    <property type="entry name" value="AA-permease/SLC12A_dom"/>
</dbReference>
<feature type="transmembrane region" description="Helical" evidence="8">
    <location>
        <begin position="440"/>
        <end position="461"/>
    </location>
</feature>
<dbReference type="PANTHER" id="PTHR43341:SF4">
    <property type="entry name" value="ARGININE PERMEASE CAN1-RELATED"/>
    <property type="match status" value="1"/>
</dbReference>
<comment type="subcellular location">
    <subcellularLocation>
        <location evidence="1">Membrane</location>
        <topology evidence="1">Multi-pass membrane protein</topology>
    </subcellularLocation>
</comment>
<evidence type="ECO:0000259" key="9">
    <source>
        <dbReference type="Pfam" id="PF00324"/>
    </source>
</evidence>
<keyword evidence="7 8" id="KW-0472">Membrane</keyword>
<dbReference type="InterPro" id="IPR004762">
    <property type="entry name" value="Amino_acid_permease_fungi"/>
</dbReference>
<dbReference type="PIRSF" id="PIRSF006060">
    <property type="entry name" value="AA_transporter"/>
    <property type="match status" value="1"/>
</dbReference>
<reference evidence="11" key="1">
    <citation type="submission" date="2023-07" db="EMBL/GenBank/DDBJ databases">
        <title>A draft genome of Kazachstania heterogenica Y-27499.</title>
        <authorList>
            <person name="Donic C."/>
            <person name="Kralova J.S."/>
            <person name="Fidel L."/>
            <person name="Ben-Dor S."/>
            <person name="Jung S."/>
        </authorList>
    </citation>
    <scope>NUCLEOTIDE SEQUENCE [LARGE SCALE GENOMIC DNA]</scope>
    <source>
        <strain evidence="11">Y27499</strain>
    </source>
</reference>
<feature type="transmembrane region" description="Helical" evidence="8">
    <location>
        <begin position="217"/>
        <end position="243"/>
    </location>
</feature>